<name>E8R7W4_DESM0</name>
<dbReference type="PANTHER" id="PTHR35866">
    <property type="entry name" value="PUTATIVE-RELATED"/>
    <property type="match status" value="1"/>
</dbReference>
<gene>
    <name evidence="1" type="ordered locus">Desmu_0271</name>
</gene>
<dbReference type="InterPro" id="IPR005358">
    <property type="entry name" value="Puta_zinc/iron-chelating_dom"/>
</dbReference>
<reference evidence="2" key="1">
    <citation type="submission" date="2010-11" db="EMBL/GenBank/DDBJ databases">
        <title>The complete genome of Desulfurococcus mucosus DSM 2162.</title>
        <authorList>
            <consortium name="US DOE Joint Genome Institute (JGI-PGF)"/>
            <person name="Lucas S."/>
            <person name="Copeland A."/>
            <person name="Lapidus A."/>
            <person name="Bruce D."/>
            <person name="Goodwin L."/>
            <person name="Pitluck S."/>
            <person name="Kyrpides N."/>
            <person name="Mavromatis K."/>
            <person name="Pagani I."/>
            <person name="Ivanova N."/>
            <person name="Ovchinnikova G."/>
            <person name="Chertkov O."/>
            <person name="Held B."/>
            <person name="Brettin T."/>
            <person name="Detter J.C."/>
            <person name="Tapia R."/>
            <person name="Han C."/>
            <person name="Land M."/>
            <person name="Hauser L."/>
            <person name="Markowitz V."/>
            <person name="Cheng J.-F."/>
            <person name="Hugenholtz P."/>
            <person name="Woyke T."/>
            <person name="Wu D."/>
            <person name="Wirth R."/>
            <person name="Bilek Y."/>
            <person name="Hader T."/>
            <person name="Klenk H.-P."/>
            <person name="Eisen J.A."/>
        </authorList>
    </citation>
    <scope>NUCLEOTIDE SEQUENCE [LARGE SCALE GENOMIC DNA]</scope>
    <source>
        <strain evidence="2">ATCC 35584 / DSM 2162 / JCM 9187 / O7/1</strain>
    </source>
</reference>
<dbReference type="KEGG" id="dmu:Desmu_0271"/>
<dbReference type="STRING" id="765177.Desmu_0271"/>
<accession>E8R7W4</accession>
<protein>
    <recommendedName>
        <fullName evidence="3">Fe-S oxidoreductase</fullName>
    </recommendedName>
</protein>
<dbReference type="eggNOG" id="arCOG02585">
    <property type="taxonomic scope" value="Archaea"/>
</dbReference>
<keyword evidence="2" id="KW-1185">Reference proteome</keyword>
<organism evidence="1 2">
    <name type="scientific">Desulfurococcus mucosus (strain ATCC 35584 / DSM 2162 / JCM 9187 / O7/1)</name>
    <dbReference type="NCBI Taxonomy" id="765177"/>
    <lineage>
        <taxon>Archaea</taxon>
        <taxon>Thermoproteota</taxon>
        <taxon>Thermoprotei</taxon>
        <taxon>Desulfurococcales</taxon>
        <taxon>Desulfurococcaceae</taxon>
        <taxon>Desulfurococcus</taxon>
    </lineage>
</organism>
<dbReference type="HOGENOM" id="CLU_1259151_0_0_2"/>
<dbReference type="Proteomes" id="UP000001068">
    <property type="component" value="Chromosome"/>
</dbReference>
<sequence length="232" mass="26515">MEDSMVEHEVPVFKCPACGLCCTFSPVSILPHEDIVLRTIADALGLPYSSQPGYVIFEEVNRVNLAFSYVMELHNGRCIFLSGSKCMIHDVYKPLICRSYPYVPRHVRYNIDERNKYILATADYGVSVACPVVKKDREVLEKYSGNPALVIRYLKKEYNAAVEMENIRNTLLSLLSKLWREGIVEVSTSRRDAPVVNLYEFLRRYYPDLPGILNIDKVVDKIKVLRGETGDE</sequence>
<dbReference type="EMBL" id="CP002363">
    <property type="protein sequence ID" value="ADV64590.1"/>
    <property type="molecule type" value="Genomic_DNA"/>
</dbReference>
<reference evidence="1 2" key="2">
    <citation type="journal article" date="2011" name="Stand. Genomic Sci.">
        <title>Complete genome sequence of Desulfurococcus mucosus type strain (O7/1).</title>
        <authorList>
            <person name="Wirth R."/>
            <person name="Chertkov O."/>
            <person name="Held B."/>
            <person name="Lapidus A."/>
            <person name="Nolan M."/>
            <person name="Lucas S."/>
            <person name="Hammon N."/>
            <person name="Deshpande S."/>
            <person name="Cheng J.F."/>
            <person name="Tapia R."/>
            <person name="Han C."/>
            <person name="Goodwin L."/>
            <person name="Pitluck S."/>
            <person name="Liolios K."/>
            <person name="Ioanna P."/>
            <person name="Ivanova N."/>
            <person name="Mavromatis K."/>
            <person name="Mikhailova N."/>
            <person name="Pati A."/>
            <person name="Chen A."/>
            <person name="Palaniappan K."/>
            <person name="Land M."/>
            <person name="Hauser L."/>
            <person name="Chang Y.J."/>
            <person name="Jeffries C.D."/>
            <person name="Bilek Y."/>
            <person name="Hader T."/>
            <person name="Rohde M."/>
            <person name="Spring S."/>
            <person name="Sikorski J."/>
            <person name="Goker M."/>
            <person name="Woyke T."/>
            <person name="Bristow J."/>
            <person name="Eisen J.A."/>
            <person name="Markowitz V."/>
            <person name="Hugenholtz P."/>
            <person name="Kyrpides N.C."/>
            <person name="Klenk H.P."/>
        </authorList>
    </citation>
    <scope>NUCLEOTIDE SEQUENCE [LARGE SCALE GENOMIC DNA]</scope>
    <source>
        <strain evidence="2">ATCC 35584 / DSM 2162 / JCM 9187 / O7/1</strain>
    </source>
</reference>
<dbReference type="AlphaFoldDB" id="E8R7W4"/>
<evidence type="ECO:0000313" key="1">
    <source>
        <dbReference type="EMBL" id="ADV64590.1"/>
    </source>
</evidence>
<dbReference type="Pfam" id="PF03692">
    <property type="entry name" value="CxxCxxCC"/>
    <property type="match status" value="1"/>
</dbReference>
<evidence type="ECO:0000313" key="2">
    <source>
        <dbReference type="Proteomes" id="UP000001068"/>
    </source>
</evidence>
<evidence type="ECO:0008006" key="3">
    <source>
        <dbReference type="Google" id="ProtNLM"/>
    </source>
</evidence>
<proteinExistence type="predicted"/>
<dbReference type="PANTHER" id="PTHR35866:SF1">
    <property type="entry name" value="YKGJ FAMILY CYSTEINE CLUSTER PROTEIN"/>
    <property type="match status" value="1"/>
</dbReference>